<reference evidence="1 2" key="1">
    <citation type="submission" date="2024-02" db="EMBL/GenBank/DDBJ databases">
        <title>A chromosome-level genome assembly of Drosophila madeirensis, a fruit fly species endemic to Madeira island.</title>
        <authorList>
            <person name="Tomihara K."/>
            <person name="Llopart A."/>
            <person name="Yamamoto D."/>
        </authorList>
    </citation>
    <scope>NUCLEOTIDE SEQUENCE [LARGE SCALE GENOMIC DNA]</scope>
    <source>
        <strain evidence="1 2">RF1</strain>
    </source>
</reference>
<dbReference type="Proteomes" id="UP001500889">
    <property type="component" value="Chromosome O"/>
</dbReference>
<dbReference type="AlphaFoldDB" id="A0AAU9F8E0"/>
<gene>
    <name evidence="1" type="ORF">DMAD_09874</name>
</gene>
<evidence type="ECO:0000313" key="2">
    <source>
        <dbReference type="Proteomes" id="UP001500889"/>
    </source>
</evidence>
<organism evidence="1 2">
    <name type="scientific">Drosophila madeirensis</name>
    <name type="common">Fruit fly</name>
    <dbReference type="NCBI Taxonomy" id="30013"/>
    <lineage>
        <taxon>Eukaryota</taxon>
        <taxon>Metazoa</taxon>
        <taxon>Ecdysozoa</taxon>
        <taxon>Arthropoda</taxon>
        <taxon>Hexapoda</taxon>
        <taxon>Insecta</taxon>
        <taxon>Pterygota</taxon>
        <taxon>Neoptera</taxon>
        <taxon>Endopterygota</taxon>
        <taxon>Diptera</taxon>
        <taxon>Brachycera</taxon>
        <taxon>Muscomorpha</taxon>
        <taxon>Ephydroidea</taxon>
        <taxon>Drosophilidae</taxon>
        <taxon>Drosophila</taxon>
        <taxon>Sophophora</taxon>
    </lineage>
</organism>
<sequence length="67" mass="7287">MANKAEWSRAAFGGEFDSASSPGERLSPSCCCSSSSTWAADGTLDSLSHIRMHPLGWEPVKLLWFLL</sequence>
<name>A0AAU9F8E0_DROMD</name>
<proteinExistence type="predicted"/>
<protein>
    <submittedName>
        <fullName evidence="1">Uncharacterized protein</fullName>
    </submittedName>
</protein>
<accession>A0AAU9F8E0</accession>
<keyword evidence="2" id="KW-1185">Reference proteome</keyword>
<evidence type="ECO:0000313" key="1">
    <source>
        <dbReference type="EMBL" id="BFF91642.1"/>
    </source>
</evidence>
<dbReference type="EMBL" id="AP029263">
    <property type="protein sequence ID" value="BFF91642.1"/>
    <property type="molecule type" value="Genomic_DNA"/>
</dbReference>